<sequence length="496" mass="56256">MLEGITIVSIIIMLVVLAAIAGTAWFIYMKIRFRTVPSNEALIVTGPKLGDETKETNIYKDDQGRYMKVIRGGGHRLRMFQTGTKVSLKSFQLQIKTPKVYTAQHVAVYGEAVATVKVADTLEGIVRYAEQFLGKAQGEIEQEIGEVLNSSLRAILSSMTVEQINGDRERFNEDVRKIAQKELNDMGFRITSLGLTDISDDEGYLENLGRPQIAKIEKEAEIAEANNKRETELKRAEVNEEVSREKYQREMNIAEVRKTKDIKDAQIKAETERERAIAEAAYELEKEEKRLGIEKQRLEIREQEQESELRLRQKERENDVKLEQQQVEVQKQKAEAEYLTKTREAQARAEARRVEGEAEAEVIKQKSIAEIEAIEKRAQAMAKHQDVILREKLIDIMPDYARAISESFSNVESIRILDNGSGGGINSLPNTVTNTMANLQESLGQMTGFDLEGFLQNISTPKSNKSTDEDNVKSDQQQIPVNDSIIRFEEEDTNPE</sequence>
<feature type="coiled-coil region" evidence="4">
    <location>
        <begin position="268"/>
        <end position="342"/>
    </location>
</feature>
<keyword evidence="4" id="KW-0175">Coiled coil</keyword>
<dbReference type="GO" id="GO:0005886">
    <property type="term" value="C:plasma membrane"/>
    <property type="evidence" value="ECO:0007669"/>
    <property type="project" value="TreeGrafter"/>
</dbReference>
<dbReference type="PANTHER" id="PTHR13806">
    <property type="entry name" value="FLOTILLIN-RELATED"/>
    <property type="match status" value="1"/>
</dbReference>
<comment type="similarity">
    <text evidence="2">Belongs to the band 7/mec-2 family. Flotillin subfamily.</text>
</comment>
<dbReference type="Proteomes" id="UP000027980">
    <property type="component" value="Chromosome"/>
</dbReference>
<dbReference type="GeneID" id="34222215"/>
<proteinExistence type="inferred from homology"/>
<feature type="region of interest" description="Disordered" evidence="5">
    <location>
        <begin position="457"/>
        <end position="496"/>
    </location>
</feature>
<dbReference type="CDD" id="cd03399">
    <property type="entry name" value="SPFH_flotillin"/>
    <property type="match status" value="1"/>
</dbReference>
<evidence type="ECO:0000313" key="9">
    <source>
        <dbReference type="Proteomes" id="UP000027980"/>
    </source>
</evidence>
<dbReference type="KEGG" id="tap:GZ22_02310"/>
<evidence type="ECO:0000256" key="6">
    <source>
        <dbReference type="SAM" id="Phobius"/>
    </source>
</evidence>
<dbReference type="Gene3D" id="3.30.479.30">
    <property type="entry name" value="Band 7 domain"/>
    <property type="match status" value="1"/>
</dbReference>
<evidence type="ECO:0000256" key="1">
    <source>
        <dbReference type="ARBA" id="ARBA00004370"/>
    </source>
</evidence>
<dbReference type="GO" id="GO:0072659">
    <property type="term" value="P:protein localization to plasma membrane"/>
    <property type="evidence" value="ECO:0007669"/>
    <property type="project" value="TreeGrafter"/>
</dbReference>
<feature type="domain" description="Band 7" evidence="7">
    <location>
        <begin position="35"/>
        <end position="227"/>
    </location>
</feature>
<dbReference type="AlphaFoldDB" id="A0A075LG41"/>
<evidence type="ECO:0000313" key="8">
    <source>
        <dbReference type="EMBL" id="AIF65595.1"/>
    </source>
</evidence>
<dbReference type="PANTHER" id="PTHR13806:SF46">
    <property type="entry name" value="FLOTILLIN-1-RELATED"/>
    <property type="match status" value="1"/>
</dbReference>
<evidence type="ECO:0000256" key="2">
    <source>
        <dbReference type="ARBA" id="ARBA00007161"/>
    </source>
</evidence>
<feature type="transmembrane region" description="Helical" evidence="6">
    <location>
        <begin position="6"/>
        <end position="28"/>
    </location>
</feature>
<comment type="subcellular location">
    <subcellularLocation>
        <location evidence="1">Membrane</location>
    </subcellularLocation>
</comment>
<gene>
    <name evidence="8" type="ORF">GZ22_02310</name>
</gene>
<dbReference type="GO" id="GO:0002020">
    <property type="term" value="F:protease binding"/>
    <property type="evidence" value="ECO:0007669"/>
    <property type="project" value="TreeGrafter"/>
</dbReference>
<name>A0A075LG41_9BACI</name>
<dbReference type="HOGENOM" id="CLU_038134_0_1_9"/>
<dbReference type="OrthoDB" id="9786220at2"/>
<organism evidence="8 9">
    <name type="scientific">Terribacillus saccharophilus</name>
    <dbReference type="NCBI Taxonomy" id="361277"/>
    <lineage>
        <taxon>Bacteria</taxon>
        <taxon>Bacillati</taxon>
        <taxon>Bacillota</taxon>
        <taxon>Bacilli</taxon>
        <taxon>Bacillales</taxon>
        <taxon>Bacillaceae</taxon>
        <taxon>Terribacillus</taxon>
    </lineage>
</organism>
<evidence type="ECO:0000256" key="3">
    <source>
        <dbReference type="ARBA" id="ARBA00023136"/>
    </source>
</evidence>
<protein>
    <recommendedName>
        <fullName evidence="7">Band 7 domain-containing protein</fullName>
    </recommendedName>
</protein>
<dbReference type="SUPFAM" id="SSF117892">
    <property type="entry name" value="Band 7/SPFH domain"/>
    <property type="match status" value="1"/>
</dbReference>
<dbReference type="InterPro" id="IPR027705">
    <property type="entry name" value="Flotillin_fam"/>
</dbReference>
<dbReference type="RefSeq" id="WP_038558266.1">
    <property type="nucleotide sequence ID" value="NZ_CP008876.1"/>
</dbReference>
<dbReference type="InterPro" id="IPR001107">
    <property type="entry name" value="Band_7"/>
</dbReference>
<keyword evidence="6" id="KW-1133">Transmembrane helix</keyword>
<reference evidence="8 9" key="1">
    <citation type="submission" date="2014-07" db="EMBL/GenBank/DDBJ databases">
        <title>Complete genome sequence of a moderately halophilic bacterium Terribacillus aidingensis MP602, isolated from Cryptomeria fortunei in Tianmu mountain in China.</title>
        <authorList>
            <person name="Wang Y."/>
            <person name="Lu P."/>
            <person name="Zhang L."/>
        </authorList>
    </citation>
    <scope>NUCLEOTIDE SEQUENCE [LARGE SCALE GENOMIC DNA]</scope>
    <source>
        <strain evidence="8 9">MP602</strain>
    </source>
</reference>
<keyword evidence="3 6" id="KW-0472">Membrane</keyword>
<dbReference type="InterPro" id="IPR036013">
    <property type="entry name" value="Band_7/SPFH_dom_sf"/>
</dbReference>
<dbReference type="Pfam" id="PF01145">
    <property type="entry name" value="Band_7"/>
    <property type="match status" value="1"/>
</dbReference>
<evidence type="ECO:0000256" key="5">
    <source>
        <dbReference type="SAM" id="MobiDB-lite"/>
    </source>
</evidence>
<accession>A0A075LG41</accession>
<evidence type="ECO:0000259" key="7">
    <source>
        <dbReference type="Pfam" id="PF01145"/>
    </source>
</evidence>
<dbReference type="EMBL" id="CP008876">
    <property type="protein sequence ID" value="AIF65595.1"/>
    <property type="molecule type" value="Genomic_DNA"/>
</dbReference>
<keyword evidence="6" id="KW-0812">Transmembrane</keyword>
<evidence type="ECO:0000256" key="4">
    <source>
        <dbReference type="SAM" id="Coils"/>
    </source>
</evidence>